<feature type="domain" description="AMP-binding enzyme C-terminal" evidence="8">
    <location>
        <begin position="440"/>
        <end position="524"/>
    </location>
</feature>
<name>A0AAV9C834_ACOCL</name>
<feature type="domain" description="AMP-dependent synthetase/ligase" evidence="7">
    <location>
        <begin position="57"/>
        <end position="389"/>
    </location>
</feature>
<dbReference type="FunFam" id="3.30.300.30:FF:000007">
    <property type="entry name" value="4-coumarate--CoA ligase 2"/>
    <property type="match status" value="1"/>
</dbReference>
<proteinExistence type="inferred from homology"/>
<dbReference type="Pfam" id="PF13193">
    <property type="entry name" value="AMP-binding_C"/>
    <property type="match status" value="1"/>
</dbReference>
<keyword evidence="6" id="KW-0812">Transmembrane</keyword>
<evidence type="ECO:0000256" key="2">
    <source>
        <dbReference type="ARBA" id="ARBA00012959"/>
    </source>
</evidence>
<organism evidence="9 10">
    <name type="scientific">Acorus calamus</name>
    <name type="common">Sweet flag</name>
    <dbReference type="NCBI Taxonomy" id="4465"/>
    <lineage>
        <taxon>Eukaryota</taxon>
        <taxon>Viridiplantae</taxon>
        <taxon>Streptophyta</taxon>
        <taxon>Embryophyta</taxon>
        <taxon>Tracheophyta</taxon>
        <taxon>Spermatophyta</taxon>
        <taxon>Magnoliopsida</taxon>
        <taxon>Liliopsida</taxon>
        <taxon>Acoraceae</taxon>
        <taxon>Acorus</taxon>
    </lineage>
</organism>
<evidence type="ECO:0000259" key="8">
    <source>
        <dbReference type="Pfam" id="PF13193"/>
    </source>
</evidence>
<keyword evidence="10" id="KW-1185">Reference proteome</keyword>
<dbReference type="InterPro" id="IPR000873">
    <property type="entry name" value="AMP-dep_synth/lig_dom"/>
</dbReference>
<keyword evidence="3 9" id="KW-0436">Ligase</keyword>
<evidence type="ECO:0000256" key="1">
    <source>
        <dbReference type="ARBA" id="ARBA00006432"/>
    </source>
</evidence>
<accession>A0AAV9C834</accession>
<reference evidence="9" key="1">
    <citation type="journal article" date="2023" name="Nat. Commun.">
        <title>Diploid and tetraploid genomes of Acorus and the evolution of monocots.</title>
        <authorList>
            <person name="Ma L."/>
            <person name="Liu K.W."/>
            <person name="Li Z."/>
            <person name="Hsiao Y.Y."/>
            <person name="Qi Y."/>
            <person name="Fu T."/>
            <person name="Tang G.D."/>
            <person name="Zhang D."/>
            <person name="Sun W.H."/>
            <person name="Liu D.K."/>
            <person name="Li Y."/>
            <person name="Chen G.Z."/>
            <person name="Liu X.D."/>
            <person name="Liao X.Y."/>
            <person name="Jiang Y.T."/>
            <person name="Yu X."/>
            <person name="Hao Y."/>
            <person name="Huang J."/>
            <person name="Zhao X.W."/>
            <person name="Ke S."/>
            <person name="Chen Y.Y."/>
            <person name="Wu W.L."/>
            <person name="Hsu J.L."/>
            <person name="Lin Y.F."/>
            <person name="Huang M.D."/>
            <person name="Li C.Y."/>
            <person name="Huang L."/>
            <person name="Wang Z.W."/>
            <person name="Zhao X."/>
            <person name="Zhong W.Y."/>
            <person name="Peng D.H."/>
            <person name="Ahmad S."/>
            <person name="Lan S."/>
            <person name="Zhang J.S."/>
            <person name="Tsai W.C."/>
            <person name="Van de Peer Y."/>
            <person name="Liu Z.J."/>
        </authorList>
    </citation>
    <scope>NUCLEOTIDE SEQUENCE</scope>
    <source>
        <strain evidence="9">CP</strain>
    </source>
</reference>
<dbReference type="InterPro" id="IPR042099">
    <property type="entry name" value="ANL_N_sf"/>
</dbReference>
<evidence type="ECO:0000256" key="6">
    <source>
        <dbReference type="SAM" id="Phobius"/>
    </source>
</evidence>
<comment type="catalytic activity">
    <reaction evidence="5">
        <text>(E)-4-coumarate + ATP + CoA = (E)-4-coumaroyl-CoA + AMP + diphosphate</text>
        <dbReference type="Rhea" id="RHEA:19641"/>
        <dbReference type="ChEBI" id="CHEBI:12876"/>
        <dbReference type="ChEBI" id="CHEBI:30616"/>
        <dbReference type="ChEBI" id="CHEBI:33019"/>
        <dbReference type="ChEBI" id="CHEBI:57287"/>
        <dbReference type="ChEBI" id="CHEBI:85008"/>
        <dbReference type="ChEBI" id="CHEBI:456215"/>
        <dbReference type="EC" id="6.2.1.12"/>
    </reaction>
    <physiologicalReaction direction="left-to-right" evidence="5">
        <dbReference type="Rhea" id="RHEA:19642"/>
    </physiologicalReaction>
</comment>
<keyword evidence="4" id="KW-0547">Nucleotide-binding</keyword>
<evidence type="ECO:0000313" key="10">
    <source>
        <dbReference type="Proteomes" id="UP001180020"/>
    </source>
</evidence>
<dbReference type="SUPFAM" id="SSF56801">
    <property type="entry name" value="Acetyl-CoA synthetase-like"/>
    <property type="match status" value="1"/>
</dbReference>
<dbReference type="GO" id="GO:0016207">
    <property type="term" value="F:4-coumarate-CoA ligase activity"/>
    <property type="evidence" value="ECO:0007669"/>
    <property type="project" value="UniProtKB-EC"/>
</dbReference>
<evidence type="ECO:0000259" key="7">
    <source>
        <dbReference type="Pfam" id="PF00501"/>
    </source>
</evidence>
<feature type="transmembrane region" description="Helical" evidence="6">
    <location>
        <begin position="232"/>
        <end position="252"/>
    </location>
</feature>
<evidence type="ECO:0000313" key="9">
    <source>
        <dbReference type="EMBL" id="KAK1284581.1"/>
    </source>
</evidence>
<sequence length="541" mass="58737">MEQETTQPDHRSGYCASTGTYHPHLRLDKARQIPTCAHLDTASYVLSHFPHPDSADSHVALIDSATGHRLTYSQLRVSIRSLAAGLARALGVQKGDVVLLLSPNSLLYPTVCLAVLSVGAVLTTANPLCTASEVHKLAATGVPTLLMVRDGSGSLSVEELIEECDPCEAPEVRMTRADTAALLYSSGTTGVSKGVVLTHANLIAIVTLLRWSCDVTGSRGDVYLGFLPMFHIYGLAFFALGLFCAGATTVVMPRFDFQAALRAIERYQVTVLPAVPPVILGLVKTTGCDLSMLRQVGSGAAPLNRELAMEFRRKYPWVELRQAYGLTESSGAATFFVSSRDSKERPGSVGRLILETRARIVDVETGGCLPPGREGELWLKGPTVMSGYLGNEEATAATIVSDGWLRTGDLAYIDRDGFVYIVDRIKELIKHNGFQVAPAELEAILLGHPQIRDAAVIPIEDEKAGQIPMAYIVRADNEEITEDQIIQYVAKQVKPMLHDRLVAPYKKVRKVEFIDVIPRSAAGKILRKQLRCVGNPLPNAN</sequence>
<comment type="caution">
    <text evidence="9">The sequence shown here is derived from an EMBL/GenBank/DDBJ whole genome shotgun (WGS) entry which is preliminary data.</text>
</comment>
<dbReference type="GO" id="GO:0009698">
    <property type="term" value="P:phenylpropanoid metabolic process"/>
    <property type="evidence" value="ECO:0007669"/>
    <property type="project" value="UniProtKB-ARBA"/>
</dbReference>
<dbReference type="EMBL" id="JAUJYO010000021">
    <property type="protein sequence ID" value="KAK1284581.1"/>
    <property type="molecule type" value="Genomic_DNA"/>
</dbReference>
<reference evidence="9" key="2">
    <citation type="submission" date="2023-06" db="EMBL/GenBank/DDBJ databases">
        <authorList>
            <person name="Ma L."/>
            <person name="Liu K.-W."/>
            <person name="Li Z."/>
            <person name="Hsiao Y.-Y."/>
            <person name="Qi Y."/>
            <person name="Fu T."/>
            <person name="Tang G."/>
            <person name="Zhang D."/>
            <person name="Sun W.-H."/>
            <person name="Liu D.-K."/>
            <person name="Li Y."/>
            <person name="Chen G.-Z."/>
            <person name="Liu X.-D."/>
            <person name="Liao X.-Y."/>
            <person name="Jiang Y.-T."/>
            <person name="Yu X."/>
            <person name="Hao Y."/>
            <person name="Huang J."/>
            <person name="Zhao X.-W."/>
            <person name="Ke S."/>
            <person name="Chen Y.-Y."/>
            <person name="Wu W.-L."/>
            <person name="Hsu J.-L."/>
            <person name="Lin Y.-F."/>
            <person name="Huang M.-D."/>
            <person name="Li C.-Y."/>
            <person name="Huang L."/>
            <person name="Wang Z.-W."/>
            <person name="Zhao X."/>
            <person name="Zhong W.-Y."/>
            <person name="Peng D.-H."/>
            <person name="Ahmad S."/>
            <person name="Lan S."/>
            <person name="Zhang J.-S."/>
            <person name="Tsai W.-C."/>
            <person name="Van De Peer Y."/>
            <person name="Liu Z.-J."/>
        </authorList>
    </citation>
    <scope>NUCLEOTIDE SEQUENCE</scope>
    <source>
        <strain evidence="9">CP</strain>
        <tissue evidence="9">Leaves</tissue>
    </source>
</reference>
<comment type="similarity">
    <text evidence="1">Belongs to the ATP-dependent AMP-binding enzyme family.</text>
</comment>
<dbReference type="EC" id="6.2.1.12" evidence="2"/>
<keyword evidence="6" id="KW-1133">Transmembrane helix</keyword>
<keyword evidence="4" id="KW-0067">ATP-binding</keyword>
<dbReference type="PROSITE" id="PS00455">
    <property type="entry name" value="AMP_BINDING"/>
    <property type="match status" value="1"/>
</dbReference>
<dbReference type="GO" id="GO:0106290">
    <property type="term" value="F:trans-cinnamate-CoA ligase activity"/>
    <property type="evidence" value="ECO:0007669"/>
    <property type="project" value="UniProtKB-ARBA"/>
</dbReference>
<evidence type="ECO:0000256" key="4">
    <source>
        <dbReference type="ARBA" id="ARBA00022840"/>
    </source>
</evidence>
<dbReference type="InterPro" id="IPR045851">
    <property type="entry name" value="AMP-bd_C_sf"/>
</dbReference>
<dbReference type="GO" id="GO:0005524">
    <property type="term" value="F:ATP binding"/>
    <property type="evidence" value="ECO:0007669"/>
    <property type="project" value="UniProtKB-KW"/>
</dbReference>
<dbReference type="PANTHER" id="PTHR24096:SF337">
    <property type="entry name" value="4-COUMARATE--COA LIGASE"/>
    <property type="match status" value="1"/>
</dbReference>
<dbReference type="CDD" id="cd05904">
    <property type="entry name" value="4CL"/>
    <property type="match status" value="1"/>
</dbReference>
<dbReference type="InterPro" id="IPR020845">
    <property type="entry name" value="AMP-binding_CS"/>
</dbReference>
<dbReference type="InterPro" id="IPR025110">
    <property type="entry name" value="AMP-bd_C"/>
</dbReference>
<dbReference type="Proteomes" id="UP001180020">
    <property type="component" value="Unassembled WGS sequence"/>
</dbReference>
<keyword evidence="6" id="KW-0472">Membrane</keyword>
<evidence type="ECO:0000256" key="5">
    <source>
        <dbReference type="ARBA" id="ARBA00034252"/>
    </source>
</evidence>
<dbReference type="Pfam" id="PF00501">
    <property type="entry name" value="AMP-binding"/>
    <property type="match status" value="1"/>
</dbReference>
<dbReference type="AlphaFoldDB" id="A0AAV9C834"/>
<dbReference type="Gene3D" id="3.30.300.30">
    <property type="match status" value="1"/>
</dbReference>
<dbReference type="Gene3D" id="3.40.50.12780">
    <property type="entry name" value="N-terminal domain of ligase-like"/>
    <property type="match status" value="1"/>
</dbReference>
<evidence type="ECO:0000256" key="3">
    <source>
        <dbReference type="ARBA" id="ARBA00022598"/>
    </source>
</evidence>
<dbReference type="PANTHER" id="PTHR24096">
    <property type="entry name" value="LONG-CHAIN-FATTY-ACID--COA LIGASE"/>
    <property type="match status" value="1"/>
</dbReference>
<protein>
    <recommendedName>
        <fullName evidence="2">4-coumarate--CoA ligase</fullName>
        <ecNumber evidence="2">6.2.1.12</ecNumber>
    </recommendedName>
</protein>
<gene>
    <name evidence="9" type="primary">4CLL5</name>
    <name evidence="9" type="ORF">QJS10_CPB21g00269</name>
</gene>